<keyword evidence="1" id="KW-0175">Coiled coil</keyword>
<proteinExistence type="predicted"/>
<sequence>MRFRACLVLLLLASACASAPAPQSMPRPHAFASTPTPGPRIRLVSSPMEPTPERSWIGRADLNKARELLSRARQDIEPRQWEQLNRKLTAAERAFERFSRAAKASGQAAEVVRGAEGVAQAGRARTLAEFLPRVGPLLAGLVLLYPSSTAGPDIDRRPEWVDAQGEYEARLREVAEESRRLMEEFERQEAEDVVPDVDSDPVAAVTAPTPWWKKTNPATGRNYTSLEEYDRVPRHPDQTCKNSRLDELEAEKKLLMKLVPPYDPKAPRSKNVEKLDKVPCSRIRLRLESMKRVLEKRWEIEKECFGGKPDPGHDTTMTELEQGIANIKKLEAKNCAPGHPMAEK</sequence>
<feature type="signal peptide" evidence="3">
    <location>
        <begin position="1"/>
        <end position="19"/>
    </location>
</feature>
<dbReference type="Proteomes" id="UP000028547">
    <property type="component" value="Unassembled WGS sequence"/>
</dbReference>
<dbReference type="EMBL" id="JPMI01000406">
    <property type="protein sequence ID" value="KFA87008.1"/>
    <property type="molecule type" value="Genomic_DNA"/>
</dbReference>
<evidence type="ECO:0000256" key="2">
    <source>
        <dbReference type="SAM" id="MobiDB-lite"/>
    </source>
</evidence>
<evidence type="ECO:0008006" key="6">
    <source>
        <dbReference type="Google" id="ProtNLM"/>
    </source>
</evidence>
<feature type="coiled-coil region" evidence="1">
    <location>
        <begin position="164"/>
        <end position="191"/>
    </location>
</feature>
<dbReference type="PROSITE" id="PS51257">
    <property type="entry name" value="PROKAR_LIPOPROTEIN"/>
    <property type="match status" value="1"/>
</dbReference>
<keyword evidence="3" id="KW-0732">Signal</keyword>
<evidence type="ECO:0000256" key="1">
    <source>
        <dbReference type="SAM" id="Coils"/>
    </source>
</evidence>
<reference evidence="4 5" key="1">
    <citation type="submission" date="2014-07" db="EMBL/GenBank/DDBJ databases">
        <title>Draft Genome Sequence of Gephyronic Acid Producer, Cystobacter violaceus Strain Cb vi76.</title>
        <authorList>
            <person name="Stevens D.C."/>
            <person name="Young J."/>
            <person name="Carmichael R."/>
            <person name="Tan J."/>
            <person name="Taylor R.E."/>
        </authorList>
    </citation>
    <scope>NUCLEOTIDE SEQUENCE [LARGE SCALE GENOMIC DNA]</scope>
    <source>
        <strain evidence="4 5">Cb vi76</strain>
    </source>
</reference>
<name>A0A084SEX3_9BACT</name>
<evidence type="ECO:0000313" key="5">
    <source>
        <dbReference type="Proteomes" id="UP000028547"/>
    </source>
</evidence>
<feature type="chain" id="PRO_5001781173" description="Lipoprotein" evidence="3">
    <location>
        <begin position="20"/>
        <end position="344"/>
    </location>
</feature>
<gene>
    <name evidence="4" type="ORF">Q664_50680</name>
</gene>
<comment type="caution">
    <text evidence="4">The sequence shown here is derived from an EMBL/GenBank/DDBJ whole genome shotgun (WGS) entry which is preliminary data.</text>
</comment>
<evidence type="ECO:0000256" key="3">
    <source>
        <dbReference type="SAM" id="SignalP"/>
    </source>
</evidence>
<accession>A0A084SEX3</accession>
<feature type="region of interest" description="Disordered" evidence="2">
    <location>
        <begin position="19"/>
        <end position="52"/>
    </location>
</feature>
<dbReference type="AlphaFoldDB" id="A0A084SEX3"/>
<protein>
    <recommendedName>
        <fullName evidence="6">Lipoprotein</fullName>
    </recommendedName>
</protein>
<evidence type="ECO:0000313" key="4">
    <source>
        <dbReference type="EMBL" id="KFA87008.1"/>
    </source>
</evidence>
<organism evidence="4 5">
    <name type="scientific">Archangium violaceum Cb vi76</name>
    <dbReference type="NCBI Taxonomy" id="1406225"/>
    <lineage>
        <taxon>Bacteria</taxon>
        <taxon>Pseudomonadati</taxon>
        <taxon>Myxococcota</taxon>
        <taxon>Myxococcia</taxon>
        <taxon>Myxococcales</taxon>
        <taxon>Cystobacterineae</taxon>
        <taxon>Archangiaceae</taxon>
        <taxon>Archangium</taxon>
    </lineage>
</organism>